<name>A0ACC1JPF9_9FUNG</name>
<sequence length="110" mass="11964">AVGDLASALIEVSPDRYHPKVVFYGPASIAGPLNSRARDLRIEWDGSQGVKDNLERVLGIELPGPSTVYQEDGKIKCGICLSFEDDGNIADQVCTSDQCAQSFHRQCLIQ</sequence>
<gene>
    <name evidence="1" type="ORF">GGI18_006377</name>
</gene>
<organism evidence="1 2">
    <name type="scientific">Coemansia linderi</name>
    <dbReference type="NCBI Taxonomy" id="2663919"/>
    <lineage>
        <taxon>Eukaryota</taxon>
        <taxon>Fungi</taxon>
        <taxon>Fungi incertae sedis</taxon>
        <taxon>Zoopagomycota</taxon>
        <taxon>Kickxellomycotina</taxon>
        <taxon>Kickxellomycetes</taxon>
        <taxon>Kickxellales</taxon>
        <taxon>Kickxellaceae</taxon>
        <taxon>Coemansia</taxon>
    </lineage>
</organism>
<feature type="non-terminal residue" evidence="1">
    <location>
        <position position="1"/>
    </location>
</feature>
<accession>A0ACC1JPF9</accession>
<feature type="non-terminal residue" evidence="1">
    <location>
        <position position="110"/>
    </location>
</feature>
<reference evidence="1" key="1">
    <citation type="submission" date="2022-07" db="EMBL/GenBank/DDBJ databases">
        <title>Phylogenomic reconstructions and comparative analyses of Kickxellomycotina fungi.</title>
        <authorList>
            <person name="Reynolds N.K."/>
            <person name="Stajich J.E."/>
            <person name="Barry K."/>
            <person name="Grigoriev I.V."/>
            <person name="Crous P."/>
            <person name="Smith M.E."/>
        </authorList>
    </citation>
    <scope>NUCLEOTIDE SEQUENCE</scope>
    <source>
        <strain evidence="1">BCRC 34191</strain>
    </source>
</reference>
<evidence type="ECO:0000313" key="1">
    <source>
        <dbReference type="EMBL" id="KAJ2764707.1"/>
    </source>
</evidence>
<dbReference type="EMBL" id="JANBUK010004203">
    <property type="protein sequence ID" value="KAJ2764707.1"/>
    <property type="molecule type" value="Genomic_DNA"/>
</dbReference>
<dbReference type="Proteomes" id="UP001140066">
    <property type="component" value="Unassembled WGS sequence"/>
</dbReference>
<protein>
    <submittedName>
        <fullName evidence="1">Uncharacterized protein</fullName>
    </submittedName>
</protein>
<proteinExistence type="predicted"/>
<comment type="caution">
    <text evidence="1">The sequence shown here is derived from an EMBL/GenBank/DDBJ whole genome shotgun (WGS) entry which is preliminary data.</text>
</comment>
<evidence type="ECO:0000313" key="2">
    <source>
        <dbReference type="Proteomes" id="UP001140066"/>
    </source>
</evidence>
<keyword evidence="2" id="KW-1185">Reference proteome</keyword>